<organism evidence="1 2">
    <name type="scientific">Frigoriglobus tundricola</name>
    <dbReference type="NCBI Taxonomy" id="2774151"/>
    <lineage>
        <taxon>Bacteria</taxon>
        <taxon>Pseudomonadati</taxon>
        <taxon>Planctomycetota</taxon>
        <taxon>Planctomycetia</taxon>
        <taxon>Gemmatales</taxon>
        <taxon>Gemmataceae</taxon>
        <taxon>Frigoriglobus</taxon>
    </lineage>
</organism>
<evidence type="ECO:0000313" key="1">
    <source>
        <dbReference type="EMBL" id="QJW94257.1"/>
    </source>
</evidence>
<dbReference type="Proteomes" id="UP000503447">
    <property type="component" value="Chromosome"/>
</dbReference>
<keyword evidence="2" id="KW-1185">Reference proteome</keyword>
<dbReference type="AlphaFoldDB" id="A0A6M5YJL7"/>
<sequence length="64" mass="7329">MGVLLRRGARMRGRPGARKLYRADFPRQLDGVLFGWLERVARPWRDGLKAEGRRLVAPARGVSR</sequence>
<gene>
    <name evidence="1" type="ORF">FTUN_1777</name>
</gene>
<accession>A0A6M5YJL7</accession>
<dbReference type="KEGG" id="ftj:FTUN_1777"/>
<protein>
    <submittedName>
        <fullName evidence="1">Uncharacterized protein</fullName>
    </submittedName>
</protein>
<reference evidence="2" key="1">
    <citation type="submission" date="2020-05" db="EMBL/GenBank/DDBJ databases">
        <title>Frigoriglobus tundricola gen. nov., sp. nov., a psychrotolerant cellulolytic planctomycete of the family Gemmataceae with two divergent copies of 16S rRNA gene.</title>
        <authorList>
            <person name="Kulichevskaya I.S."/>
            <person name="Ivanova A.A."/>
            <person name="Naumoff D.G."/>
            <person name="Beletsky A.V."/>
            <person name="Rijpstra W.I.C."/>
            <person name="Sinninghe Damste J.S."/>
            <person name="Mardanov A.V."/>
            <person name="Ravin N.V."/>
            <person name="Dedysh S.N."/>
        </authorList>
    </citation>
    <scope>NUCLEOTIDE SEQUENCE [LARGE SCALE GENOMIC DNA]</scope>
    <source>
        <strain evidence="2">PL17</strain>
    </source>
</reference>
<evidence type="ECO:0000313" key="2">
    <source>
        <dbReference type="Proteomes" id="UP000503447"/>
    </source>
</evidence>
<proteinExistence type="predicted"/>
<name>A0A6M5YJL7_9BACT</name>
<dbReference type="EMBL" id="CP053452">
    <property type="protein sequence ID" value="QJW94257.1"/>
    <property type="molecule type" value="Genomic_DNA"/>
</dbReference>